<sequence>MLKHVNVNYANITKDSVELFKSYCQVCQEKKERQKRKALWSNQSLPENSTPVVR</sequence>
<evidence type="ECO:0000313" key="1">
    <source>
        <dbReference type="EMBL" id="KAH3781688.1"/>
    </source>
</evidence>
<proteinExistence type="predicted"/>
<reference evidence="1" key="1">
    <citation type="journal article" date="2019" name="bioRxiv">
        <title>The Genome of the Zebra Mussel, Dreissena polymorpha: A Resource for Invasive Species Research.</title>
        <authorList>
            <person name="McCartney M.A."/>
            <person name="Auch B."/>
            <person name="Kono T."/>
            <person name="Mallez S."/>
            <person name="Zhang Y."/>
            <person name="Obille A."/>
            <person name="Becker A."/>
            <person name="Abrahante J.E."/>
            <person name="Garbe J."/>
            <person name="Badalamenti J.P."/>
            <person name="Herman A."/>
            <person name="Mangelson H."/>
            <person name="Liachko I."/>
            <person name="Sullivan S."/>
            <person name="Sone E.D."/>
            <person name="Koren S."/>
            <person name="Silverstein K.A.T."/>
            <person name="Beckman K.B."/>
            <person name="Gohl D.M."/>
        </authorList>
    </citation>
    <scope>NUCLEOTIDE SEQUENCE</scope>
    <source>
        <strain evidence="1">Duluth1</strain>
        <tissue evidence="1">Whole animal</tissue>
    </source>
</reference>
<protein>
    <submittedName>
        <fullName evidence="1">Uncharacterized protein</fullName>
    </submittedName>
</protein>
<reference evidence="1" key="2">
    <citation type="submission" date="2020-11" db="EMBL/GenBank/DDBJ databases">
        <authorList>
            <person name="McCartney M.A."/>
            <person name="Auch B."/>
            <person name="Kono T."/>
            <person name="Mallez S."/>
            <person name="Becker A."/>
            <person name="Gohl D.M."/>
            <person name="Silverstein K.A.T."/>
            <person name="Koren S."/>
            <person name="Bechman K.B."/>
            <person name="Herman A."/>
            <person name="Abrahante J.E."/>
            <person name="Garbe J."/>
        </authorList>
    </citation>
    <scope>NUCLEOTIDE SEQUENCE</scope>
    <source>
        <strain evidence="1">Duluth1</strain>
        <tissue evidence="1">Whole animal</tissue>
    </source>
</reference>
<evidence type="ECO:0000313" key="2">
    <source>
        <dbReference type="Proteomes" id="UP000828390"/>
    </source>
</evidence>
<gene>
    <name evidence="1" type="ORF">DPMN_159590</name>
</gene>
<dbReference type="AlphaFoldDB" id="A0A9D4EL77"/>
<keyword evidence="2" id="KW-1185">Reference proteome</keyword>
<name>A0A9D4EL77_DREPO</name>
<accession>A0A9D4EL77</accession>
<dbReference type="EMBL" id="JAIWYP010000008">
    <property type="protein sequence ID" value="KAH3781688.1"/>
    <property type="molecule type" value="Genomic_DNA"/>
</dbReference>
<dbReference type="Proteomes" id="UP000828390">
    <property type="component" value="Unassembled WGS sequence"/>
</dbReference>
<comment type="caution">
    <text evidence="1">The sequence shown here is derived from an EMBL/GenBank/DDBJ whole genome shotgun (WGS) entry which is preliminary data.</text>
</comment>
<organism evidence="1 2">
    <name type="scientific">Dreissena polymorpha</name>
    <name type="common">Zebra mussel</name>
    <name type="synonym">Mytilus polymorpha</name>
    <dbReference type="NCBI Taxonomy" id="45954"/>
    <lineage>
        <taxon>Eukaryota</taxon>
        <taxon>Metazoa</taxon>
        <taxon>Spiralia</taxon>
        <taxon>Lophotrochozoa</taxon>
        <taxon>Mollusca</taxon>
        <taxon>Bivalvia</taxon>
        <taxon>Autobranchia</taxon>
        <taxon>Heteroconchia</taxon>
        <taxon>Euheterodonta</taxon>
        <taxon>Imparidentia</taxon>
        <taxon>Neoheterodontei</taxon>
        <taxon>Myida</taxon>
        <taxon>Dreissenoidea</taxon>
        <taxon>Dreissenidae</taxon>
        <taxon>Dreissena</taxon>
    </lineage>
</organism>